<evidence type="ECO:0000259" key="3">
    <source>
        <dbReference type="PROSITE" id="PS51201"/>
    </source>
</evidence>
<dbReference type="Proteomes" id="UP000645257">
    <property type="component" value="Unassembled WGS sequence"/>
</dbReference>
<evidence type="ECO:0000313" key="4">
    <source>
        <dbReference type="EMBL" id="GGY13258.1"/>
    </source>
</evidence>
<organism evidence="4 5">
    <name type="scientific">Paludibacterium paludis</name>
    <dbReference type="NCBI Taxonomy" id="1225769"/>
    <lineage>
        <taxon>Bacteria</taxon>
        <taxon>Pseudomonadati</taxon>
        <taxon>Pseudomonadota</taxon>
        <taxon>Betaproteobacteria</taxon>
        <taxon>Neisseriales</taxon>
        <taxon>Chromobacteriaceae</taxon>
        <taxon>Paludibacterium</taxon>
    </lineage>
</organism>
<dbReference type="SUPFAM" id="SSF51735">
    <property type="entry name" value="NAD(P)-binding Rossmann-fold domains"/>
    <property type="match status" value="1"/>
</dbReference>
<name>A0A918U9D3_9NEIS</name>
<dbReference type="RefSeq" id="WP_189533020.1">
    <property type="nucleotide sequence ID" value="NZ_BMYX01000007.1"/>
</dbReference>
<sequence length="321" mass="35325">MRKSFARKLLFLSSLIGLVVTAGTMGYMIIEGWSLLDSLYMTVITLATIGYGETHNLSNFGRVFTIALIVFGTGVVGYGISSLTLMLFQGDLPNYLKRRKMEKIIARMSDHIIVCGLSRTGQYALEELAQSGQAVVVIEREETNALMLEGRDIPYIVGDATDDENLLAAGVGKARAVVTCLTSDADNAFVVVTARNLNRELLIVSKAETESSRNKLLAVGADKVVIPSRLGGTNLANMVVRPETLHFFEHLHSRYPNTFRAELLNAGPAWEGRRLADFVHHKDRRMLVIALEHPGGEIEFNPSPDAMLRDGTAIMVINNFK</sequence>
<dbReference type="EMBL" id="BMYX01000007">
    <property type="protein sequence ID" value="GGY13258.1"/>
    <property type="molecule type" value="Genomic_DNA"/>
</dbReference>
<gene>
    <name evidence="4" type="ORF">GCM10011289_15660</name>
</gene>
<comment type="subcellular location">
    <subcellularLocation>
        <location evidence="1">Cell membrane</location>
        <topology evidence="1">Multi-pass membrane protein</topology>
    </subcellularLocation>
</comment>
<dbReference type="InterPro" id="IPR050721">
    <property type="entry name" value="Trk_Ktr_HKT_K-transport"/>
</dbReference>
<keyword evidence="2" id="KW-1133">Transmembrane helix</keyword>
<reference evidence="4" key="2">
    <citation type="submission" date="2020-09" db="EMBL/GenBank/DDBJ databases">
        <authorList>
            <person name="Sun Q."/>
            <person name="Kim S."/>
        </authorList>
    </citation>
    <scope>NUCLEOTIDE SEQUENCE</scope>
    <source>
        <strain evidence="4">KCTC 32182</strain>
    </source>
</reference>
<dbReference type="Gene3D" id="3.40.50.720">
    <property type="entry name" value="NAD(P)-binding Rossmann-like Domain"/>
    <property type="match status" value="1"/>
</dbReference>
<evidence type="ECO:0000256" key="2">
    <source>
        <dbReference type="SAM" id="Phobius"/>
    </source>
</evidence>
<dbReference type="InterPro" id="IPR003148">
    <property type="entry name" value="RCK_N"/>
</dbReference>
<dbReference type="Gene3D" id="1.10.287.70">
    <property type="match status" value="1"/>
</dbReference>
<dbReference type="AlphaFoldDB" id="A0A918U9D3"/>
<protein>
    <submittedName>
        <fullName evidence="4">Potassium transporter TrkA</fullName>
    </submittedName>
</protein>
<dbReference type="Pfam" id="PF02254">
    <property type="entry name" value="TrkA_N"/>
    <property type="match status" value="1"/>
</dbReference>
<evidence type="ECO:0000313" key="5">
    <source>
        <dbReference type="Proteomes" id="UP000645257"/>
    </source>
</evidence>
<reference evidence="4" key="1">
    <citation type="journal article" date="2014" name="Int. J. Syst. Evol. Microbiol.">
        <title>Complete genome sequence of Corynebacterium casei LMG S-19264T (=DSM 44701T), isolated from a smear-ripened cheese.</title>
        <authorList>
            <consortium name="US DOE Joint Genome Institute (JGI-PGF)"/>
            <person name="Walter F."/>
            <person name="Albersmeier A."/>
            <person name="Kalinowski J."/>
            <person name="Ruckert C."/>
        </authorList>
    </citation>
    <scope>NUCLEOTIDE SEQUENCE</scope>
    <source>
        <strain evidence="4">KCTC 32182</strain>
    </source>
</reference>
<dbReference type="GO" id="GO:0006813">
    <property type="term" value="P:potassium ion transport"/>
    <property type="evidence" value="ECO:0007669"/>
    <property type="project" value="InterPro"/>
</dbReference>
<dbReference type="PANTHER" id="PTHR43833:SF9">
    <property type="entry name" value="POTASSIUM CHANNEL PROTEIN YUGO-RELATED"/>
    <property type="match status" value="1"/>
</dbReference>
<accession>A0A918U9D3</accession>
<dbReference type="InterPro" id="IPR013099">
    <property type="entry name" value="K_chnl_dom"/>
</dbReference>
<keyword evidence="5" id="KW-1185">Reference proteome</keyword>
<proteinExistence type="predicted"/>
<keyword evidence="2" id="KW-0472">Membrane</keyword>
<dbReference type="SUPFAM" id="SSF81324">
    <property type="entry name" value="Voltage-gated potassium channels"/>
    <property type="match status" value="1"/>
</dbReference>
<dbReference type="PANTHER" id="PTHR43833">
    <property type="entry name" value="POTASSIUM CHANNEL PROTEIN 2-RELATED-RELATED"/>
    <property type="match status" value="1"/>
</dbReference>
<dbReference type="GO" id="GO:0005886">
    <property type="term" value="C:plasma membrane"/>
    <property type="evidence" value="ECO:0007669"/>
    <property type="project" value="UniProtKB-SubCell"/>
</dbReference>
<dbReference type="PROSITE" id="PS51201">
    <property type="entry name" value="RCK_N"/>
    <property type="match status" value="1"/>
</dbReference>
<comment type="caution">
    <text evidence="4">The sequence shown here is derived from an EMBL/GenBank/DDBJ whole genome shotgun (WGS) entry which is preliminary data.</text>
</comment>
<feature type="domain" description="RCK N-terminal" evidence="3">
    <location>
        <begin position="109"/>
        <end position="226"/>
    </location>
</feature>
<dbReference type="Pfam" id="PF07885">
    <property type="entry name" value="Ion_trans_2"/>
    <property type="match status" value="1"/>
</dbReference>
<keyword evidence="2" id="KW-0812">Transmembrane</keyword>
<feature type="transmembrane region" description="Helical" evidence="2">
    <location>
        <begin position="63"/>
        <end position="88"/>
    </location>
</feature>
<dbReference type="InterPro" id="IPR036291">
    <property type="entry name" value="NAD(P)-bd_dom_sf"/>
</dbReference>
<evidence type="ECO:0000256" key="1">
    <source>
        <dbReference type="ARBA" id="ARBA00004651"/>
    </source>
</evidence>